<evidence type="ECO:0000259" key="10">
    <source>
        <dbReference type="PROSITE" id="PS51706"/>
    </source>
</evidence>
<evidence type="ECO:0000256" key="8">
    <source>
        <dbReference type="ARBA" id="ARBA00023210"/>
    </source>
</evidence>
<keyword evidence="6" id="KW-0460">Magnesium</keyword>
<dbReference type="InterPro" id="IPR030393">
    <property type="entry name" value="G_ENGB_dom"/>
</dbReference>
<dbReference type="SUPFAM" id="SSF52540">
    <property type="entry name" value="P-loop containing nucleoside triphosphate hydrolases"/>
    <property type="match status" value="1"/>
</dbReference>
<keyword evidence="8" id="KW-0717">Septation</keyword>
<keyword evidence="9" id="KW-0131">Cell cycle</keyword>
<evidence type="ECO:0000256" key="3">
    <source>
        <dbReference type="ARBA" id="ARBA00022618"/>
    </source>
</evidence>
<comment type="cofactor">
    <cofactor evidence="1">
        <name>Mg(2+)</name>
        <dbReference type="ChEBI" id="CHEBI:18420"/>
    </cofactor>
</comment>
<evidence type="ECO:0000313" key="11">
    <source>
        <dbReference type="EMBL" id="KAF8822468.1"/>
    </source>
</evidence>
<dbReference type="InterPro" id="IPR019987">
    <property type="entry name" value="GTP-bd_ribosome_bio_YsxC"/>
</dbReference>
<dbReference type="PANTHER" id="PTHR11649:SF13">
    <property type="entry name" value="ENGB-TYPE G DOMAIN-CONTAINING PROTEIN"/>
    <property type="match status" value="1"/>
</dbReference>
<evidence type="ECO:0000256" key="1">
    <source>
        <dbReference type="ARBA" id="ARBA00001946"/>
    </source>
</evidence>
<evidence type="ECO:0000256" key="2">
    <source>
        <dbReference type="ARBA" id="ARBA00009638"/>
    </source>
</evidence>
<dbReference type="InterPro" id="IPR006073">
    <property type="entry name" value="GTP-bd"/>
</dbReference>
<protein>
    <submittedName>
        <fullName evidence="11">GTP-binding protein engB</fullName>
    </submittedName>
</protein>
<reference evidence="11 12" key="1">
    <citation type="journal article" date="2020" name="bioRxiv">
        <title>Metabolic contributions of an alphaproteobacterial endosymbiont in the apicomplexan Cardiosporidium cionae.</title>
        <authorList>
            <person name="Hunter E.S."/>
            <person name="Paight C.J."/>
            <person name="Lane C.E."/>
        </authorList>
    </citation>
    <scope>NUCLEOTIDE SEQUENCE [LARGE SCALE GENOMIC DNA]</scope>
    <source>
        <strain evidence="11">ESH_2018</strain>
    </source>
</reference>
<dbReference type="NCBIfam" id="TIGR03598">
    <property type="entry name" value="GTPase_YsxC"/>
    <property type="match status" value="1"/>
</dbReference>
<proteinExistence type="inferred from homology"/>
<dbReference type="PANTHER" id="PTHR11649">
    <property type="entry name" value="MSS1/TRME-RELATED GTP-BINDING PROTEIN"/>
    <property type="match status" value="1"/>
</dbReference>
<dbReference type="CDD" id="cd01876">
    <property type="entry name" value="YihA_EngB"/>
    <property type="match status" value="1"/>
</dbReference>
<evidence type="ECO:0000256" key="7">
    <source>
        <dbReference type="ARBA" id="ARBA00023134"/>
    </source>
</evidence>
<organism evidence="11 12">
    <name type="scientific">Cardiosporidium cionae</name>
    <dbReference type="NCBI Taxonomy" id="476202"/>
    <lineage>
        <taxon>Eukaryota</taxon>
        <taxon>Sar</taxon>
        <taxon>Alveolata</taxon>
        <taxon>Apicomplexa</taxon>
        <taxon>Aconoidasida</taxon>
        <taxon>Nephromycida</taxon>
        <taxon>Cardiosporidium</taxon>
    </lineage>
</organism>
<keyword evidence="3" id="KW-0132">Cell division</keyword>
<keyword evidence="5" id="KW-0547">Nucleotide-binding</keyword>
<sequence>MKSSSLIFCTSSAALFVVFFSKQHLPLNNSFHCNEKGTQASRGRLSSLDATPNKRKTKLSIAAGNEGEKSTKSSRSKVEAVPKMKRRFSDTSERKRLKGIPLKSIPLLAAGASFVQARNFDIQEITSFHFEGGWQCVANLPQLGVPEIAILGRSNVGKSSLINCLFKAAQLKGALGARVSKNPGCTKSINLYSILDRRKRKFAALADLPGYGYAEGISNAQMQCISSFTRMYIRQRNPLRLFILLIDSRLDLQPYDFEMLRELRSMDIPFLVVCTKCDKLPHLQISHTLDFLRKKLSLPFWMPIETSAATGKNMCVISEIIMACNARCMRFKIQRSSMGFERVIAKYFIRIRIAWNLFFQCTLKENLFHDEESPVLQAVAQLRRRLR</sequence>
<dbReference type="PROSITE" id="PS51706">
    <property type="entry name" value="G_ENGB"/>
    <property type="match status" value="1"/>
</dbReference>
<keyword evidence="4" id="KW-0479">Metal-binding</keyword>
<comment type="caution">
    <text evidence="11">The sequence shown here is derived from an EMBL/GenBank/DDBJ whole genome shotgun (WGS) entry which is preliminary data.</text>
</comment>
<evidence type="ECO:0000313" key="12">
    <source>
        <dbReference type="Proteomes" id="UP000823046"/>
    </source>
</evidence>
<keyword evidence="7" id="KW-0342">GTP-binding</keyword>
<name>A0ABQ7JER2_9APIC</name>
<evidence type="ECO:0000256" key="9">
    <source>
        <dbReference type="ARBA" id="ARBA00023306"/>
    </source>
</evidence>
<evidence type="ECO:0000256" key="5">
    <source>
        <dbReference type="ARBA" id="ARBA00022741"/>
    </source>
</evidence>
<evidence type="ECO:0000256" key="4">
    <source>
        <dbReference type="ARBA" id="ARBA00022723"/>
    </source>
</evidence>
<comment type="similarity">
    <text evidence="2">Belongs to the TRAFAC class TrmE-Era-EngA-EngB-Septin-like GTPase superfamily. EngB GTPase family.</text>
</comment>
<evidence type="ECO:0000256" key="6">
    <source>
        <dbReference type="ARBA" id="ARBA00022842"/>
    </source>
</evidence>
<gene>
    <name evidence="11" type="ORF">IE077_003691</name>
</gene>
<dbReference type="Gene3D" id="3.40.50.300">
    <property type="entry name" value="P-loop containing nucleotide triphosphate hydrolases"/>
    <property type="match status" value="1"/>
</dbReference>
<keyword evidence="12" id="KW-1185">Reference proteome</keyword>
<dbReference type="InterPro" id="IPR027417">
    <property type="entry name" value="P-loop_NTPase"/>
</dbReference>
<dbReference type="Pfam" id="PF01926">
    <property type="entry name" value="MMR_HSR1"/>
    <property type="match status" value="1"/>
</dbReference>
<dbReference type="Proteomes" id="UP000823046">
    <property type="component" value="Unassembled WGS sequence"/>
</dbReference>
<dbReference type="EMBL" id="JADAQX010000051">
    <property type="protein sequence ID" value="KAF8822468.1"/>
    <property type="molecule type" value="Genomic_DNA"/>
</dbReference>
<accession>A0ABQ7JER2</accession>
<feature type="domain" description="EngB-type G" evidence="10">
    <location>
        <begin position="144"/>
        <end position="327"/>
    </location>
</feature>